<evidence type="ECO:0000256" key="1">
    <source>
        <dbReference type="SAM" id="MobiDB-lite"/>
    </source>
</evidence>
<dbReference type="STRING" id="553466.SAMN04487950_1296"/>
<keyword evidence="2" id="KW-1133">Transmembrane helix</keyword>
<feature type="transmembrane region" description="Helical" evidence="2">
    <location>
        <begin position="74"/>
        <end position="97"/>
    </location>
</feature>
<evidence type="ECO:0000256" key="2">
    <source>
        <dbReference type="SAM" id="Phobius"/>
    </source>
</evidence>
<keyword evidence="4" id="KW-1185">Reference proteome</keyword>
<keyword evidence="2" id="KW-0812">Transmembrane</keyword>
<proteinExistence type="predicted"/>
<feature type="region of interest" description="Disordered" evidence="1">
    <location>
        <begin position="104"/>
        <end position="147"/>
    </location>
</feature>
<organism evidence="3 4">
    <name type="scientific">Halogranum rubrum</name>
    <dbReference type="NCBI Taxonomy" id="553466"/>
    <lineage>
        <taxon>Archaea</taxon>
        <taxon>Methanobacteriati</taxon>
        <taxon>Methanobacteriota</taxon>
        <taxon>Stenosarchaea group</taxon>
        <taxon>Halobacteria</taxon>
        <taxon>Halobacteriales</taxon>
        <taxon>Haloferacaceae</taxon>
    </lineage>
</organism>
<reference evidence="4" key="1">
    <citation type="submission" date="2016-10" db="EMBL/GenBank/DDBJ databases">
        <authorList>
            <person name="Varghese N."/>
            <person name="Submissions S."/>
        </authorList>
    </citation>
    <scope>NUCLEOTIDE SEQUENCE [LARGE SCALE GENOMIC DNA]</scope>
    <source>
        <strain evidence="4">CGMCC 1.7738</strain>
    </source>
</reference>
<dbReference type="RefSeq" id="WP_089867214.1">
    <property type="nucleotide sequence ID" value="NZ_FOTC01000001.1"/>
</dbReference>
<evidence type="ECO:0000313" key="3">
    <source>
        <dbReference type="EMBL" id="SFK82692.1"/>
    </source>
</evidence>
<dbReference type="Proteomes" id="UP000199607">
    <property type="component" value="Unassembled WGS sequence"/>
</dbReference>
<feature type="compositionally biased region" description="Basic and acidic residues" evidence="1">
    <location>
        <begin position="125"/>
        <end position="137"/>
    </location>
</feature>
<dbReference type="EMBL" id="FOTC01000001">
    <property type="protein sequence ID" value="SFK82692.1"/>
    <property type="molecule type" value="Genomic_DNA"/>
</dbReference>
<keyword evidence="2" id="KW-0472">Membrane</keyword>
<sequence length="147" mass="15699">MSDLPETEDYSGLSIAVNAVVALAVTALILWWASGFAVDFEALFRVQPTVEGGGIGADWVAGNNIWWLTGAIKLVHLADVVMGAFILLMVFVHWGAFRRLASQMRPPGSARATRDGAVTDGGQSRVDDAEHERRDSDGTATAKGGDR</sequence>
<accession>A0A1I4CN25</accession>
<dbReference type="AlphaFoldDB" id="A0A1I4CN25"/>
<protein>
    <submittedName>
        <fullName evidence="3">Uncharacterized protein</fullName>
    </submittedName>
</protein>
<gene>
    <name evidence="3" type="ORF">SAMN04487950_1296</name>
</gene>
<name>A0A1I4CN25_9EURY</name>
<evidence type="ECO:0000313" key="4">
    <source>
        <dbReference type="Proteomes" id="UP000199607"/>
    </source>
</evidence>
<feature type="transmembrane region" description="Helical" evidence="2">
    <location>
        <begin position="12"/>
        <end position="33"/>
    </location>
</feature>